<dbReference type="PROSITE" id="PS01032">
    <property type="entry name" value="PPM_1"/>
    <property type="match status" value="1"/>
</dbReference>
<dbReference type="PANTHER" id="PTHR13832">
    <property type="entry name" value="PROTEIN PHOSPHATASE 2C"/>
    <property type="match status" value="1"/>
</dbReference>
<name>J3LEK1_ORYBR</name>
<evidence type="ECO:0000256" key="12">
    <source>
        <dbReference type="RuleBase" id="RU003465"/>
    </source>
</evidence>
<dbReference type="Proteomes" id="UP000006038">
    <property type="component" value="Unassembled WGS sequence"/>
</dbReference>
<keyword evidence="9" id="KW-0464">Manganese</keyword>
<dbReference type="InterPro" id="IPR015655">
    <property type="entry name" value="PP2C"/>
</dbReference>
<proteinExistence type="inferred from homology"/>
<feature type="domain" description="PPM-type phosphatase" evidence="14">
    <location>
        <begin position="35"/>
        <end position="336"/>
    </location>
</feature>
<keyword evidence="6 12" id="KW-0378">Hydrolase</keyword>
<dbReference type="PANTHER" id="PTHR13832:SF285">
    <property type="entry name" value="PROTEIN PHOSPHATASE 2C 22-RELATED"/>
    <property type="match status" value="1"/>
</dbReference>
<comment type="cofactor">
    <cofactor evidence="2">
        <name>Mg(2+)</name>
        <dbReference type="ChEBI" id="CHEBI:18420"/>
    </cofactor>
</comment>
<dbReference type="PROSITE" id="PS51746">
    <property type="entry name" value="PPM_2"/>
    <property type="match status" value="1"/>
</dbReference>
<keyword evidence="7" id="KW-0460">Magnesium</keyword>
<evidence type="ECO:0000256" key="9">
    <source>
        <dbReference type="ARBA" id="ARBA00023211"/>
    </source>
</evidence>
<dbReference type="AlphaFoldDB" id="J3LEK1"/>
<evidence type="ECO:0000313" key="16">
    <source>
        <dbReference type="Proteomes" id="UP000006038"/>
    </source>
</evidence>
<dbReference type="GO" id="GO:0046872">
    <property type="term" value="F:metal ion binding"/>
    <property type="evidence" value="ECO:0007669"/>
    <property type="project" value="UniProtKB-KW"/>
</dbReference>
<organism evidence="15">
    <name type="scientific">Oryza brachyantha</name>
    <name type="common">malo sina</name>
    <dbReference type="NCBI Taxonomy" id="4533"/>
    <lineage>
        <taxon>Eukaryota</taxon>
        <taxon>Viridiplantae</taxon>
        <taxon>Streptophyta</taxon>
        <taxon>Embryophyta</taxon>
        <taxon>Tracheophyta</taxon>
        <taxon>Spermatophyta</taxon>
        <taxon>Magnoliopsida</taxon>
        <taxon>Liliopsida</taxon>
        <taxon>Poales</taxon>
        <taxon>Poaceae</taxon>
        <taxon>BOP clade</taxon>
        <taxon>Oryzoideae</taxon>
        <taxon>Oryzeae</taxon>
        <taxon>Oryzinae</taxon>
        <taxon>Oryza</taxon>
    </lineage>
</organism>
<dbReference type="Pfam" id="PF00481">
    <property type="entry name" value="PP2C"/>
    <property type="match status" value="2"/>
</dbReference>
<dbReference type="HOGENOM" id="CLU_013173_4_1_1"/>
<dbReference type="SMART" id="SM00332">
    <property type="entry name" value="PP2Cc"/>
    <property type="match status" value="1"/>
</dbReference>
<dbReference type="CDD" id="cd00143">
    <property type="entry name" value="PP2Cc"/>
    <property type="match status" value="1"/>
</dbReference>
<keyword evidence="8 12" id="KW-0904">Protein phosphatase</keyword>
<evidence type="ECO:0000259" key="14">
    <source>
        <dbReference type="PROSITE" id="PS51746"/>
    </source>
</evidence>
<feature type="compositionally biased region" description="Polar residues" evidence="13">
    <location>
        <begin position="365"/>
        <end position="374"/>
    </location>
</feature>
<evidence type="ECO:0000256" key="4">
    <source>
        <dbReference type="ARBA" id="ARBA00013081"/>
    </source>
</evidence>
<dbReference type="InterPro" id="IPR001932">
    <property type="entry name" value="PPM-type_phosphatase-like_dom"/>
</dbReference>
<evidence type="ECO:0000256" key="11">
    <source>
        <dbReference type="ARBA" id="ARBA00048336"/>
    </source>
</evidence>
<evidence type="ECO:0000256" key="7">
    <source>
        <dbReference type="ARBA" id="ARBA00022842"/>
    </source>
</evidence>
<dbReference type="OMA" id="HKMARQD"/>
<keyword evidence="16" id="KW-1185">Reference proteome</keyword>
<dbReference type="eggNOG" id="KOG0698">
    <property type="taxonomic scope" value="Eukaryota"/>
</dbReference>
<dbReference type="Gene3D" id="3.60.40.10">
    <property type="entry name" value="PPM-type phosphatase domain"/>
    <property type="match status" value="1"/>
</dbReference>
<evidence type="ECO:0000256" key="5">
    <source>
        <dbReference type="ARBA" id="ARBA00022723"/>
    </source>
</evidence>
<dbReference type="EC" id="3.1.3.16" evidence="4"/>
<evidence type="ECO:0000256" key="2">
    <source>
        <dbReference type="ARBA" id="ARBA00001946"/>
    </source>
</evidence>
<accession>J3LEK1</accession>
<dbReference type="InterPro" id="IPR036457">
    <property type="entry name" value="PPM-type-like_dom_sf"/>
</dbReference>
<evidence type="ECO:0000256" key="3">
    <source>
        <dbReference type="ARBA" id="ARBA00006702"/>
    </source>
</evidence>
<evidence type="ECO:0000256" key="10">
    <source>
        <dbReference type="ARBA" id="ARBA00047761"/>
    </source>
</evidence>
<dbReference type="GO" id="GO:0004722">
    <property type="term" value="F:protein serine/threonine phosphatase activity"/>
    <property type="evidence" value="ECO:0007669"/>
    <property type="project" value="UniProtKB-EC"/>
</dbReference>
<evidence type="ECO:0000256" key="1">
    <source>
        <dbReference type="ARBA" id="ARBA00001936"/>
    </source>
</evidence>
<comment type="cofactor">
    <cofactor evidence="1">
        <name>Mn(2+)</name>
        <dbReference type="ChEBI" id="CHEBI:29035"/>
    </cofactor>
</comment>
<dbReference type="Gramene" id="OB02G30680.1">
    <property type="protein sequence ID" value="OB02G30680.1"/>
    <property type="gene ID" value="OB02G30680"/>
</dbReference>
<evidence type="ECO:0000256" key="6">
    <source>
        <dbReference type="ARBA" id="ARBA00022801"/>
    </source>
</evidence>
<reference evidence="15" key="1">
    <citation type="submission" date="2013-04" db="UniProtKB">
        <authorList>
            <consortium name="EnsemblPlants"/>
        </authorList>
    </citation>
    <scope>IDENTIFICATION</scope>
</reference>
<evidence type="ECO:0000256" key="13">
    <source>
        <dbReference type="SAM" id="MobiDB-lite"/>
    </source>
</evidence>
<comment type="similarity">
    <text evidence="3 12">Belongs to the PP2C family.</text>
</comment>
<dbReference type="InterPro" id="IPR000222">
    <property type="entry name" value="PP2C_BS"/>
</dbReference>
<dbReference type="EnsemblPlants" id="OB02G30680.1">
    <property type="protein sequence ID" value="OB02G30680.1"/>
    <property type="gene ID" value="OB02G30680"/>
</dbReference>
<evidence type="ECO:0000313" key="15">
    <source>
        <dbReference type="EnsemblPlants" id="OB02G30680.1"/>
    </source>
</evidence>
<evidence type="ECO:0000256" key="8">
    <source>
        <dbReference type="ARBA" id="ARBA00022912"/>
    </source>
</evidence>
<keyword evidence="5" id="KW-0479">Metal-binding</keyword>
<protein>
    <recommendedName>
        <fullName evidence="4">protein-serine/threonine phosphatase</fullName>
        <ecNumber evidence="4">3.1.3.16</ecNumber>
    </recommendedName>
</protein>
<dbReference type="SUPFAM" id="SSF81606">
    <property type="entry name" value="PP2C-like"/>
    <property type="match status" value="1"/>
</dbReference>
<sequence>MKLLFIQQMINPPVLTYTPPVTAKVSDAGENDRVKYASSTMQGARPSMEDALAVELDLDETTSFFGVYDGHGGAKVAMYCAKQFHNMLLRDEDFLNNLPKAIKSVCSRLDDDLRRSNAWSVSLNPHGSFNCFQFLNTGVFASLWRAMELGFSPCQGTYVPPLHEGSTACVVTIRGNQIIVGNVGDSRCVLSRNGQAIALSIDHKPTIPNECERILRAGGQLLRPDRVETGPSYVQGMLAMSRAIGDFALKQNRNMLPSQQMVTCIPDIRGANITDDTEFLVIASDGVWDHMSNKQVVSFVRQKLRSGRNSLGKICEMLLDRCLPPRDNATVILVQFKHIAQESNEVADAISTDEQLNVDNPIDNPISTEQPHKH</sequence>
<feature type="region of interest" description="Disordered" evidence="13">
    <location>
        <begin position="352"/>
        <end position="374"/>
    </location>
</feature>
<comment type="catalytic activity">
    <reaction evidence="10">
        <text>O-phospho-L-seryl-[protein] + H2O = L-seryl-[protein] + phosphate</text>
        <dbReference type="Rhea" id="RHEA:20629"/>
        <dbReference type="Rhea" id="RHEA-COMP:9863"/>
        <dbReference type="Rhea" id="RHEA-COMP:11604"/>
        <dbReference type="ChEBI" id="CHEBI:15377"/>
        <dbReference type="ChEBI" id="CHEBI:29999"/>
        <dbReference type="ChEBI" id="CHEBI:43474"/>
        <dbReference type="ChEBI" id="CHEBI:83421"/>
        <dbReference type="EC" id="3.1.3.16"/>
    </reaction>
</comment>
<comment type="catalytic activity">
    <reaction evidence="11">
        <text>O-phospho-L-threonyl-[protein] + H2O = L-threonyl-[protein] + phosphate</text>
        <dbReference type="Rhea" id="RHEA:47004"/>
        <dbReference type="Rhea" id="RHEA-COMP:11060"/>
        <dbReference type="Rhea" id="RHEA-COMP:11605"/>
        <dbReference type="ChEBI" id="CHEBI:15377"/>
        <dbReference type="ChEBI" id="CHEBI:30013"/>
        <dbReference type="ChEBI" id="CHEBI:43474"/>
        <dbReference type="ChEBI" id="CHEBI:61977"/>
        <dbReference type="EC" id="3.1.3.16"/>
    </reaction>
</comment>